<dbReference type="AlphaFoldDB" id="A0A926L7H0"/>
<dbReference type="InterPro" id="IPR006311">
    <property type="entry name" value="TAT_signal"/>
</dbReference>
<evidence type="ECO:0000313" key="3">
    <source>
        <dbReference type="EMBL" id="MBD0424050.1"/>
    </source>
</evidence>
<feature type="signal peptide" evidence="1">
    <location>
        <begin position="1"/>
        <end position="33"/>
    </location>
</feature>
<dbReference type="InterPro" id="IPR049492">
    <property type="entry name" value="BD-FAE-like_dom"/>
</dbReference>
<reference evidence="3" key="1">
    <citation type="submission" date="2020-09" db="EMBL/GenBank/DDBJ databases">
        <title>Streptomyces grisecoloratus sp. nov., isolated from cotton soil.</title>
        <authorList>
            <person name="Xing L."/>
        </authorList>
    </citation>
    <scope>NUCLEOTIDE SEQUENCE</scope>
    <source>
        <strain evidence="3">TRM S81-3</strain>
    </source>
</reference>
<dbReference type="Gene3D" id="3.40.50.1820">
    <property type="entry name" value="alpha/beta hydrolase"/>
    <property type="match status" value="1"/>
</dbReference>
<dbReference type="RefSeq" id="WP_188184971.1">
    <property type="nucleotide sequence ID" value="NZ_JACVQF010000229.1"/>
</dbReference>
<organism evidence="3 4">
    <name type="scientific">Streptomyces griseicoloratus</name>
    <dbReference type="NCBI Taxonomy" id="2752516"/>
    <lineage>
        <taxon>Bacteria</taxon>
        <taxon>Bacillati</taxon>
        <taxon>Actinomycetota</taxon>
        <taxon>Actinomycetes</taxon>
        <taxon>Kitasatosporales</taxon>
        <taxon>Streptomycetaceae</taxon>
        <taxon>Streptomyces</taxon>
    </lineage>
</organism>
<comment type="caution">
    <text evidence="3">The sequence shown here is derived from an EMBL/GenBank/DDBJ whole genome shotgun (WGS) entry which is preliminary data.</text>
</comment>
<sequence>MKHRAVNRRSVVIGLGATAGVAAVGGITLTAQADNTGGTDSKGASVNDLLVFDQDDFTEKTESIADASGTEHSVTYRFYKARNYVTNPSDSDHQTLVVSVPVKIDGTAVDASNAPIVLANAVGAYMPTSVAEATGVGQAKLEMTGMGGAMPSGMPPGGTGGGMAGGTGAINGMVNLAKPALVAGYVVVEPGTRGRSLTDSSGSYYGTAPAVIVDLKAAVRYIRASKGRIPGNVERIVSTGTSAGGASSALLGASGDSEIYEPYLREAGAADASDAIFATGAWCPITDLEHADGAYEWNWGTLPTQTTGKTVDQSVSKELRSQFAEYQAGLKLRGLKGSGFGKITARNYTDYLLEHYLRPSATKYLAALSASERETYLARNTFITWKNNRATFTWEGYLAHVAQRKKTQPAFDAFDLSAGENNEFGKGTTKARHFTAYSAKNDTTGLSSKRVDSDIPEKLKLMNPMFHLLEERNPNRSKHWWVRLGTSDTDTALTVAANLAMAVDNLGDDVDHAYYWDKGHATNEDPGDFIKWVAKVTGYKS</sequence>
<evidence type="ECO:0000313" key="4">
    <source>
        <dbReference type="Proteomes" id="UP000621210"/>
    </source>
</evidence>
<gene>
    <name evidence="3" type="ORF">H0H10_33635</name>
</gene>
<name>A0A926L7H0_9ACTN</name>
<feature type="chain" id="PRO_5036736301" evidence="1">
    <location>
        <begin position="34"/>
        <end position="541"/>
    </location>
</feature>
<evidence type="ECO:0000256" key="1">
    <source>
        <dbReference type="SAM" id="SignalP"/>
    </source>
</evidence>
<dbReference type="PROSITE" id="PS51318">
    <property type="entry name" value="TAT"/>
    <property type="match status" value="1"/>
</dbReference>
<accession>A0A926L7H0</accession>
<dbReference type="NCBIfam" id="NF041556">
    <property type="entry name" value="tannase_B"/>
    <property type="match status" value="1"/>
</dbReference>
<dbReference type="EMBL" id="JACVQF010000229">
    <property type="protein sequence ID" value="MBD0424050.1"/>
    <property type="molecule type" value="Genomic_DNA"/>
</dbReference>
<feature type="domain" description="BD-FAE-like" evidence="2">
    <location>
        <begin position="161"/>
        <end position="294"/>
    </location>
</feature>
<dbReference type="InterPro" id="IPR048124">
    <property type="entry name" value="Tannase_B"/>
</dbReference>
<proteinExistence type="predicted"/>
<evidence type="ECO:0000259" key="2">
    <source>
        <dbReference type="Pfam" id="PF20434"/>
    </source>
</evidence>
<keyword evidence="1" id="KW-0732">Signal</keyword>
<dbReference type="Pfam" id="PF20434">
    <property type="entry name" value="BD-FAE"/>
    <property type="match status" value="1"/>
</dbReference>
<dbReference type="SUPFAM" id="SSF53474">
    <property type="entry name" value="alpha/beta-Hydrolases"/>
    <property type="match status" value="1"/>
</dbReference>
<dbReference type="Proteomes" id="UP000621210">
    <property type="component" value="Unassembled WGS sequence"/>
</dbReference>
<protein>
    <submittedName>
        <fullName evidence="3">Tat pathway signal sequence domain protein</fullName>
    </submittedName>
</protein>
<keyword evidence="4" id="KW-1185">Reference proteome</keyword>
<reference evidence="3" key="2">
    <citation type="submission" date="2020-09" db="EMBL/GenBank/DDBJ databases">
        <authorList>
            <person name="Luo X."/>
        </authorList>
    </citation>
    <scope>NUCLEOTIDE SEQUENCE</scope>
    <source>
        <strain evidence="3">TRM S81-3</strain>
    </source>
</reference>
<dbReference type="InterPro" id="IPR029058">
    <property type="entry name" value="AB_hydrolase_fold"/>
</dbReference>